<dbReference type="AlphaFoldDB" id="A0A5N6NPG0"/>
<keyword evidence="4" id="KW-1185">Reference proteome</keyword>
<feature type="domain" description="Integrase zinc-binding" evidence="1">
    <location>
        <begin position="1"/>
        <end position="33"/>
    </location>
</feature>
<dbReference type="SUPFAM" id="SSF53098">
    <property type="entry name" value="Ribonuclease H-like"/>
    <property type="match status" value="1"/>
</dbReference>
<organism evidence="3 4">
    <name type="scientific">Mikania micrantha</name>
    <name type="common">bitter vine</name>
    <dbReference type="NCBI Taxonomy" id="192012"/>
    <lineage>
        <taxon>Eukaryota</taxon>
        <taxon>Viridiplantae</taxon>
        <taxon>Streptophyta</taxon>
        <taxon>Embryophyta</taxon>
        <taxon>Tracheophyta</taxon>
        <taxon>Spermatophyta</taxon>
        <taxon>Magnoliopsida</taxon>
        <taxon>eudicotyledons</taxon>
        <taxon>Gunneridae</taxon>
        <taxon>Pentapetalae</taxon>
        <taxon>asterids</taxon>
        <taxon>campanulids</taxon>
        <taxon>Asterales</taxon>
        <taxon>Asteraceae</taxon>
        <taxon>Asteroideae</taxon>
        <taxon>Heliantheae alliance</taxon>
        <taxon>Eupatorieae</taxon>
        <taxon>Mikania</taxon>
    </lineage>
</organism>
<sequence length="359" mass="42322">MYKDLRDFYWWPGMKKHIAEYVDRCLTCLKVKAEHQRPSGLLQQPEILKWKWDQISMDFITKLPRTSQCIGHTNQYEHSLSSTSDGQTERTNKTLEDMLRSCVIDFGGSWDIHLPLVEFSYNNSYHTSIQCAPFEAFYGRMCRSPICWSEVGENQIIGPEFIQETNDKIALIQERIKAARDRQKSYADNRRRPLEFQIGDRVMLKVSPWKGIFRFGKRGKLSPRYVGPFKILERIGFVACRLELPPELSNIHDVFHVSNLKKCIADESLIVPLEEIQIDEKLQFSEEPVEVMDREMKVLKRSRIPIVKVRWNSQREPEYTWEREDRMKAKCPHEEIVAIAIENYVIDEMSTCDRSRNPR</sequence>
<dbReference type="OrthoDB" id="1738613at2759"/>
<dbReference type="PANTHER" id="PTHR46148:SF59">
    <property type="entry name" value="NUCLEOTIDYLTRANSFERASE, RIBONUCLEASE H"/>
    <property type="match status" value="1"/>
</dbReference>
<accession>A0A5N6NPG0</accession>
<evidence type="ECO:0000313" key="3">
    <source>
        <dbReference type="EMBL" id="KAD4982142.1"/>
    </source>
</evidence>
<dbReference type="InterPro" id="IPR041588">
    <property type="entry name" value="Integrase_H2C2"/>
</dbReference>
<gene>
    <name evidence="3" type="ORF">E3N88_18813</name>
</gene>
<dbReference type="InterPro" id="IPR012337">
    <property type="entry name" value="RNaseH-like_sf"/>
</dbReference>
<dbReference type="Proteomes" id="UP000326396">
    <property type="component" value="Linkage Group LG18"/>
</dbReference>
<protein>
    <submittedName>
        <fullName evidence="3">Uncharacterized protein</fullName>
    </submittedName>
</protein>
<evidence type="ECO:0000313" key="4">
    <source>
        <dbReference type="Proteomes" id="UP000326396"/>
    </source>
</evidence>
<dbReference type="InterPro" id="IPR036397">
    <property type="entry name" value="RNaseH_sf"/>
</dbReference>
<dbReference type="Pfam" id="PF17921">
    <property type="entry name" value="Integrase_H2C2"/>
    <property type="match status" value="1"/>
</dbReference>
<dbReference type="InterPro" id="IPR056924">
    <property type="entry name" value="SH3_Tf2-1"/>
</dbReference>
<comment type="caution">
    <text evidence="3">The sequence shown here is derived from an EMBL/GenBank/DDBJ whole genome shotgun (WGS) entry which is preliminary data.</text>
</comment>
<name>A0A5N6NPG0_9ASTR</name>
<dbReference type="GO" id="GO:0003676">
    <property type="term" value="F:nucleic acid binding"/>
    <property type="evidence" value="ECO:0007669"/>
    <property type="project" value="InterPro"/>
</dbReference>
<reference evidence="3 4" key="1">
    <citation type="submission" date="2019-05" db="EMBL/GenBank/DDBJ databases">
        <title>Mikania micrantha, genome provides insights into the molecular mechanism of rapid growth.</title>
        <authorList>
            <person name="Liu B."/>
        </authorList>
    </citation>
    <scope>NUCLEOTIDE SEQUENCE [LARGE SCALE GENOMIC DNA]</scope>
    <source>
        <strain evidence="3">NLD-2019</strain>
        <tissue evidence="3">Leaf</tissue>
    </source>
</reference>
<dbReference type="Gene3D" id="1.10.340.70">
    <property type="match status" value="1"/>
</dbReference>
<dbReference type="PANTHER" id="PTHR46148">
    <property type="entry name" value="CHROMO DOMAIN-CONTAINING PROTEIN"/>
    <property type="match status" value="1"/>
</dbReference>
<dbReference type="EMBL" id="SZYD01000010">
    <property type="protein sequence ID" value="KAD4982142.1"/>
    <property type="molecule type" value="Genomic_DNA"/>
</dbReference>
<evidence type="ECO:0000259" key="1">
    <source>
        <dbReference type="Pfam" id="PF17921"/>
    </source>
</evidence>
<feature type="domain" description="Tf2-1-like SH3-like" evidence="2">
    <location>
        <begin position="199"/>
        <end position="263"/>
    </location>
</feature>
<proteinExistence type="predicted"/>
<dbReference type="Gene3D" id="3.30.420.10">
    <property type="entry name" value="Ribonuclease H-like superfamily/Ribonuclease H"/>
    <property type="match status" value="1"/>
</dbReference>
<dbReference type="Pfam" id="PF24626">
    <property type="entry name" value="SH3_Tf2-1"/>
    <property type="match status" value="1"/>
</dbReference>
<evidence type="ECO:0000259" key="2">
    <source>
        <dbReference type="Pfam" id="PF24626"/>
    </source>
</evidence>